<accession>A0A0N5CQL2</accession>
<gene>
    <name evidence="1" type="ORF">TCLT_LOCUS2513</name>
</gene>
<evidence type="ECO:0000313" key="1">
    <source>
        <dbReference type="EMBL" id="VDM98510.1"/>
    </source>
</evidence>
<protein>
    <submittedName>
        <fullName evidence="3">ABC transporter permease</fullName>
    </submittedName>
</protein>
<dbReference type="EMBL" id="UYYF01000536">
    <property type="protein sequence ID" value="VDM98510.1"/>
    <property type="molecule type" value="Genomic_DNA"/>
</dbReference>
<keyword evidence="2" id="KW-1185">Reference proteome</keyword>
<dbReference type="WBParaSite" id="TCLT_0000251201-mRNA-1">
    <property type="protein sequence ID" value="TCLT_0000251201-mRNA-1"/>
    <property type="gene ID" value="TCLT_0000251201"/>
</dbReference>
<dbReference type="Proteomes" id="UP000276776">
    <property type="component" value="Unassembled WGS sequence"/>
</dbReference>
<organism evidence="3">
    <name type="scientific">Thelazia callipaeda</name>
    <name type="common">Oriental eyeworm</name>
    <name type="synonym">Parasitic nematode</name>
    <dbReference type="NCBI Taxonomy" id="103827"/>
    <lineage>
        <taxon>Eukaryota</taxon>
        <taxon>Metazoa</taxon>
        <taxon>Ecdysozoa</taxon>
        <taxon>Nematoda</taxon>
        <taxon>Chromadorea</taxon>
        <taxon>Rhabditida</taxon>
        <taxon>Spirurina</taxon>
        <taxon>Spiruromorpha</taxon>
        <taxon>Thelazioidea</taxon>
        <taxon>Thelaziidae</taxon>
        <taxon>Thelazia</taxon>
    </lineage>
</organism>
<reference evidence="3" key="1">
    <citation type="submission" date="2017-02" db="UniProtKB">
        <authorList>
            <consortium name="WormBaseParasite"/>
        </authorList>
    </citation>
    <scope>IDENTIFICATION</scope>
</reference>
<proteinExistence type="predicted"/>
<reference evidence="1 2" key="2">
    <citation type="submission" date="2018-11" db="EMBL/GenBank/DDBJ databases">
        <authorList>
            <consortium name="Pathogen Informatics"/>
        </authorList>
    </citation>
    <scope>NUCLEOTIDE SEQUENCE [LARGE SCALE GENOMIC DNA]</scope>
</reference>
<dbReference type="AlphaFoldDB" id="A0A0N5CQL2"/>
<evidence type="ECO:0000313" key="2">
    <source>
        <dbReference type="Proteomes" id="UP000276776"/>
    </source>
</evidence>
<evidence type="ECO:0000313" key="3">
    <source>
        <dbReference type="WBParaSite" id="TCLT_0000251201-mRNA-1"/>
    </source>
</evidence>
<name>A0A0N5CQL2_THECL</name>
<sequence>MILVGSITVGVLLGIIGANIKTMFEIQMVSQEMKVLHMNILEALENLIKTEDSTVTVNSVDMTTQTYPVHQLIRELELNEIAISHTDA</sequence>
<dbReference type="OrthoDB" id="10324559at2759"/>